<dbReference type="InterPro" id="IPR013083">
    <property type="entry name" value="Znf_RING/FYVE/PHD"/>
</dbReference>
<evidence type="ECO:0008006" key="12">
    <source>
        <dbReference type="Google" id="ProtNLM"/>
    </source>
</evidence>
<dbReference type="SUPFAM" id="SSF161219">
    <property type="entry name" value="CHY zinc finger-like"/>
    <property type="match status" value="1"/>
</dbReference>
<accession>A0A803M1C4</accession>
<feature type="domain" description="CHY-type" evidence="8">
    <location>
        <begin position="877"/>
        <end position="946"/>
    </location>
</feature>
<dbReference type="CDD" id="cd16464">
    <property type="entry name" value="RING-H2_Pirh2-like"/>
    <property type="match status" value="1"/>
</dbReference>
<dbReference type="OMA" id="PLMILED"/>
<evidence type="ECO:0000313" key="11">
    <source>
        <dbReference type="Proteomes" id="UP000596660"/>
    </source>
</evidence>
<feature type="domain" description="CTCHY-type" evidence="9">
    <location>
        <begin position="949"/>
        <end position="1013"/>
    </location>
</feature>
<dbReference type="GO" id="GO:0006511">
    <property type="term" value="P:ubiquitin-dependent protein catabolic process"/>
    <property type="evidence" value="ECO:0007669"/>
    <property type="project" value="TreeGrafter"/>
</dbReference>
<dbReference type="SUPFAM" id="SSF57850">
    <property type="entry name" value="RING/U-box"/>
    <property type="match status" value="1"/>
</dbReference>
<evidence type="ECO:0000313" key="10">
    <source>
        <dbReference type="EnsemblPlants" id="AUR62021756-RA:cds"/>
    </source>
</evidence>
<dbReference type="GO" id="GO:0006879">
    <property type="term" value="P:intracellular iron ion homeostasis"/>
    <property type="evidence" value="ECO:0007669"/>
    <property type="project" value="UniProtKB-ARBA"/>
</dbReference>
<evidence type="ECO:0000259" key="7">
    <source>
        <dbReference type="PROSITE" id="PS50089"/>
    </source>
</evidence>
<keyword evidence="11" id="KW-1185">Reference proteome</keyword>
<dbReference type="InterPro" id="IPR001841">
    <property type="entry name" value="Znf_RING"/>
</dbReference>
<dbReference type="Gene3D" id="1.20.120.520">
    <property type="entry name" value="nmb1532 protein domain like"/>
    <property type="match status" value="3"/>
</dbReference>
<dbReference type="Gene3D" id="2.20.28.10">
    <property type="match status" value="1"/>
</dbReference>
<dbReference type="Pfam" id="PF05495">
    <property type="entry name" value="zf-CHY"/>
    <property type="match status" value="1"/>
</dbReference>
<dbReference type="InterPro" id="IPR017921">
    <property type="entry name" value="Znf_CTCHY"/>
</dbReference>
<dbReference type="FunFam" id="3.30.40.10:FF:000208">
    <property type="entry name" value="Zinc finger protein-related isoform 1"/>
    <property type="match status" value="1"/>
</dbReference>
<evidence type="ECO:0000256" key="5">
    <source>
        <dbReference type="PROSITE-ProRule" id="PRU00601"/>
    </source>
</evidence>
<dbReference type="Pfam" id="PF13639">
    <property type="entry name" value="zf-RING_2"/>
    <property type="match status" value="1"/>
</dbReference>
<evidence type="ECO:0000256" key="6">
    <source>
        <dbReference type="SAM" id="MobiDB-lite"/>
    </source>
</evidence>
<proteinExistence type="predicted"/>
<feature type="domain" description="RING-type" evidence="7">
    <location>
        <begin position="1014"/>
        <end position="1056"/>
    </location>
</feature>
<dbReference type="GO" id="GO:0008270">
    <property type="term" value="F:zinc ion binding"/>
    <property type="evidence" value="ECO:0007669"/>
    <property type="project" value="UniProtKB-KW"/>
</dbReference>
<dbReference type="GO" id="GO:0005634">
    <property type="term" value="C:nucleus"/>
    <property type="evidence" value="ECO:0007669"/>
    <property type="project" value="TreeGrafter"/>
</dbReference>
<reference evidence="10" key="2">
    <citation type="submission" date="2021-03" db="UniProtKB">
        <authorList>
            <consortium name="EnsemblPlants"/>
        </authorList>
    </citation>
    <scope>IDENTIFICATION</scope>
</reference>
<dbReference type="Proteomes" id="UP000596660">
    <property type="component" value="Unplaced"/>
</dbReference>
<evidence type="ECO:0000259" key="9">
    <source>
        <dbReference type="PROSITE" id="PS51270"/>
    </source>
</evidence>
<dbReference type="EnsemblPlants" id="AUR62021756-RA">
    <property type="protein sequence ID" value="AUR62021756-RA:cds"/>
    <property type="gene ID" value="AUR62021756"/>
</dbReference>
<evidence type="ECO:0000256" key="4">
    <source>
        <dbReference type="ARBA" id="ARBA00022833"/>
    </source>
</evidence>
<dbReference type="PANTHER" id="PTHR21319:SF39">
    <property type="entry name" value="ZINC FINGER PROTEIN"/>
    <property type="match status" value="1"/>
</dbReference>
<name>A0A803M1C4_CHEQI</name>
<dbReference type="GO" id="GO:0061630">
    <property type="term" value="F:ubiquitin protein ligase activity"/>
    <property type="evidence" value="ECO:0007669"/>
    <property type="project" value="TreeGrafter"/>
</dbReference>
<keyword evidence="1" id="KW-0436">Ligase</keyword>
<sequence length="1120" mass="128671">MGGEESSSSPSPENFSGDRSSGSPIRVLVFFHKAFRGELGELVRIAEDAVSPAGDGDECDKRRRKTAAVELRRRLEFFRTVFWYHCAAEDELTFTTIPVYRNSPLLRQVFPLLVSQFSDEEQGFLLWQLMCSVPVVLMEDLFPWLACFLAPEEQFDLKHTMKKIVPQDKMLQEVMISWIDKTTQPSSGGCINYDASSQDCPDEVDDLRDSLLKTSFDKSCQSELLSVLKDSPFDGLPLWHAAIRSDFKEILDKLYKIGSEESSRLSSLLVRINFLTDVLIFYSDALERIFYPLLEDISVHPTSSSYKAFPCKNEIEGFQKIIFNATQINFANPRFFEMMCNKMEDLVLVTSKHLSFQETKVFPVISKNYDYETQQKLIFRSLCMLPLGLLKWICIGYSAKFTIKDLQEMFSSRVSYMFEQFRQSEDPENKLQHATTNHISVNSSNFFPHSLSKSFQQTEKHGTLYSSGINLLVFSSRALNQVYNISGSPLEAVSVNHREPRPMDHIYYFHKAIKKDLESLVLDSNKLYKNLEFFVEFNRHFRLVRSLYELHSETEDQVAFPALEAKQKVQNLTQSYSLDHKLEDDCFNRVSGILDQMSELYDTLSGSNNEVGPACVEYRQLCLKLQDSCKLLERILNDHIHREEIELWPLFREYFSTEEQEKIVGYMLGRTRAEILQKMIVWLMACLTSEEQQAMMNYWRKATKYTKFDEWLGEWWEGMESYVCAEVEKPEIPGSSAMGSIDLVAKHSSMGVSDRGKNSKIGNVKFPYDEASTINMVKKMEGLDKENKKHKSSENIVLFGETEKHKREGNLNNSVSELEAAIRKVSQDSSLDLQEKTRIMQDLRTSHWVAQSLPDSNGLITSESGRLPGQFPSYRDTGGSIFGCKHYKQNCKLVAACCNQIFTCRRCHDEVSDHLMDRESTTQMMCMMCLEIQPIGPTCQTPSCNKFSMARHYCKICRLFDDNREIYHCPYCNLCRLGKGLGIDYFHCMKCNACMNRSLSSSHVCREKCIEDKCPICHEDMFTSSDPVKALACGHLMHSSCFEEYTCTRYTCPVCSKSLGDMQVLFGMLDALLGEENIPEEYVGRTQAILCNDCEKKGTAAYHWLHHKCPFCGSYNTRLL</sequence>
<dbReference type="GO" id="GO:0016874">
    <property type="term" value="F:ligase activity"/>
    <property type="evidence" value="ECO:0007669"/>
    <property type="project" value="UniProtKB-KW"/>
</dbReference>
<keyword evidence="4" id="KW-0862">Zinc</keyword>
<protein>
    <recommendedName>
        <fullName evidence="12">Zinc finger protein</fullName>
    </recommendedName>
</protein>
<keyword evidence="3 5" id="KW-0863">Zinc-finger</keyword>
<dbReference type="InterPro" id="IPR008913">
    <property type="entry name" value="Znf_CHY"/>
</dbReference>
<evidence type="ECO:0000256" key="2">
    <source>
        <dbReference type="ARBA" id="ARBA00022723"/>
    </source>
</evidence>
<evidence type="ECO:0000256" key="3">
    <source>
        <dbReference type="ARBA" id="ARBA00022771"/>
    </source>
</evidence>
<dbReference type="SUPFAM" id="SSF161245">
    <property type="entry name" value="Zinc hairpin stack"/>
    <property type="match status" value="1"/>
</dbReference>
<dbReference type="Gene3D" id="3.30.40.10">
    <property type="entry name" value="Zinc/RING finger domain, C3HC4 (zinc finger)"/>
    <property type="match status" value="1"/>
</dbReference>
<dbReference type="SMART" id="SM00184">
    <property type="entry name" value="RING"/>
    <property type="match status" value="1"/>
</dbReference>
<dbReference type="AlphaFoldDB" id="A0A803M1C4"/>
<keyword evidence="2" id="KW-0479">Metal-binding</keyword>
<dbReference type="InterPro" id="IPR037275">
    <property type="entry name" value="Znf_CTCHY_sf"/>
</dbReference>
<dbReference type="CDD" id="cd12108">
    <property type="entry name" value="Hr-like"/>
    <property type="match status" value="1"/>
</dbReference>
<dbReference type="PROSITE" id="PS51270">
    <property type="entry name" value="ZF_CTCHY"/>
    <property type="match status" value="1"/>
</dbReference>
<dbReference type="GO" id="GO:0016567">
    <property type="term" value="P:protein ubiquitination"/>
    <property type="evidence" value="ECO:0007669"/>
    <property type="project" value="TreeGrafter"/>
</dbReference>
<dbReference type="Gramene" id="AUR62021756-RA">
    <property type="protein sequence ID" value="AUR62021756-RA:cds"/>
    <property type="gene ID" value="AUR62021756"/>
</dbReference>
<dbReference type="PROSITE" id="PS51266">
    <property type="entry name" value="ZF_CHY"/>
    <property type="match status" value="1"/>
</dbReference>
<evidence type="ECO:0000259" key="8">
    <source>
        <dbReference type="PROSITE" id="PS51266"/>
    </source>
</evidence>
<reference evidence="10" key="1">
    <citation type="journal article" date="2017" name="Nature">
        <title>The genome of Chenopodium quinoa.</title>
        <authorList>
            <person name="Jarvis D.E."/>
            <person name="Ho Y.S."/>
            <person name="Lightfoot D.J."/>
            <person name="Schmoeckel S.M."/>
            <person name="Li B."/>
            <person name="Borm T.J.A."/>
            <person name="Ohyanagi H."/>
            <person name="Mineta K."/>
            <person name="Michell C.T."/>
            <person name="Saber N."/>
            <person name="Kharbatia N.M."/>
            <person name="Rupper R.R."/>
            <person name="Sharp A.R."/>
            <person name="Dally N."/>
            <person name="Boughton B.A."/>
            <person name="Woo Y.H."/>
            <person name="Gao G."/>
            <person name="Schijlen E.G.W.M."/>
            <person name="Guo X."/>
            <person name="Momin A.A."/>
            <person name="Negrao S."/>
            <person name="Al-Babili S."/>
            <person name="Gehring C."/>
            <person name="Roessner U."/>
            <person name="Jung C."/>
            <person name="Murphy K."/>
            <person name="Arold S.T."/>
            <person name="Gojobori T."/>
            <person name="van der Linden C.G."/>
            <person name="van Loo E.N."/>
            <person name="Jellen E.N."/>
            <person name="Maughan P.J."/>
            <person name="Tester M."/>
        </authorList>
    </citation>
    <scope>NUCLEOTIDE SEQUENCE [LARGE SCALE GENOMIC DNA]</scope>
    <source>
        <strain evidence="10">cv. PI 614886</strain>
    </source>
</reference>
<dbReference type="PANTHER" id="PTHR21319">
    <property type="entry name" value="RING FINGER AND CHY ZINC FINGER DOMAIN-CONTAINING PROTEIN 1"/>
    <property type="match status" value="1"/>
</dbReference>
<dbReference type="InterPro" id="IPR039512">
    <property type="entry name" value="RCHY1_zinc-ribbon"/>
</dbReference>
<dbReference type="Pfam" id="PF14599">
    <property type="entry name" value="zinc_ribbon_6"/>
    <property type="match status" value="1"/>
</dbReference>
<evidence type="ECO:0000256" key="1">
    <source>
        <dbReference type="ARBA" id="ARBA00022598"/>
    </source>
</evidence>
<dbReference type="PROSITE" id="PS50089">
    <property type="entry name" value="ZF_RING_2"/>
    <property type="match status" value="1"/>
</dbReference>
<feature type="compositionally biased region" description="Low complexity" evidence="6">
    <location>
        <begin position="1"/>
        <end position="13"/>
    </location>
</feature>
<feature type="region of interest" description="Disordered" evidence="6">
    <location>
        <begin position="1"/>
        <end position="21"/>
    </location>
</feature>
<organism evidence="10 11">
    <name type="scientific">Chenopodium quinoa</name>
    <name type="common">Quinoa</name>
    <dbReference type="NCBI Taxonomy" id="63459"/>
    <lineage>
        <taxon>Eukaryota</taxon>
        <taxon>Viridiplantae</taxon>
        <taxon>Streptophyta</taxon>
        <taxon>Embryophyta</taxon>
        <taxon>Tracheophyta</taxon>
        <taxon>Spermatophyta</taxon>
        <taxon>Magnoliopsida</taxon>
        <taxon>eudicotyledons</taxon>
        <taxon>Gunneridae</taxon>
        <taxon>Pentapetalae</taxon>
        <taxon>Caryophyllales</taxon>
        <taxon>Chenopodiaceae</taxon>
        <taxon>Chenopodioideae</taxon>
        <taxon>Atripliceae</taxon>
        <taxon>Chenopodium</taxon>
    </lineage>
</organism>
<dbReference type="InterPro" id="IPR037274">
    <property type="entry name" value="Znf_CHY_sf"/>
</dbReference>